<reference evidence="1" key="1">
    <citation type="submission" date="2018-02" db="EMBL/GenBank/DDBJ databases">
        <title>Rhizophora mucronata_Transcriptome.</title>
        <authorList>
            <person name="Meera S.P."/>
            <person name="Sreeshan A."/>
            <person name="Augustine A."/>
        </authorList>
    </citation>
    <scope>NUCLEOTIDE SEQUENCE</scope>
    <source>
        <tissue evidence="1">Leaf</tissue>
    </source>
</reference>
<dbReference type="EMBL" id="GGEC01014089">
    <property type="protein sequence ID" value="MBW94572.1"/>
    <property type="molecule type" value="Transcribed_RNA"/>
</dbReference>
<accession>A0A2P2JM75</accession>
<dbReference type="PANTHER" id="PTHR45500">
    <property type="entry name" value="OS02G0202600 PROTEIN"/>
    <property type="match status" value="1"/>
</dbReference>
<sequence length="83" mass="9357">MLTCDRIASICNVGEGLFHNLIEGSTSYHILFFFPFLLCLGLNQTAKESFELALEADNSNTHARYWLSKLHLKYDAPGSCRAM</sequence>
<name>A0A2P2JM75_RHIMU</name>
<organism evidence="1">
    <name type="scientific">Rhizophora mucronata</name>
    <name type="common">Asiatic mangrove</name>
    <dbReference type="NCBI Taxonomy" id="61149"/>
    <lineage>
        <taxon>Eukaryota</taxon>
        <taxon>Viridiplantae</taxon>
        <taxon>Streptophyta</taxon>
        <taxon>Embryophyta</taxon>
        <taxon>Tracheophyta</taxon>
        <taxon>Spermatophyta</taxon>
        <taxon>Magnoliopsida</taxon>
        <taxon>eudicotyledons</taxon>
        <taxon>Gunneridae</taxon>
        <taxon>Pentapetalae</taxon>
        <taxon>rosids</taxon>
        <taxon>fabids</taxon>
        <taxon>Malpighiales</taxon>
        <taxon>Rhizophoraceae</taxon>
        <taxon>Rhizophora</taxon>
    </lineage>
</organism>
<dbReference type="PANTHER" id="PTHR45500:SF1">
    <property type="entry name" value="OS02G0202600 PROTEIN"/>
    <property type="match status" value="1"/>
</dbReference>
<dbReference type="AlphaFoldDB" id="A0A2P2JM75"/>
<protein>
    <submittedName>
        <fullName evidence="1">Uncharacterized protein LOC105647918 isoform X1</fullName>
    </submittedName>
</protein>
<proteinExistence type="predicted"/>
<evidence type="ECO:0000313" key="1">
    <source>
        <dbReference type="EMBL" id="MBW94572.1"/>
    </source>
</evidence>